<proteinExistence type="predicted"/>
<evidence type="ECO:0000313" key="1">
    <source>
        <dbReference type="EMBL" id="VFK29863.1"/>
    </source>
</evidence>
<evidence type="ECO:0000313" key="3">
    <source>
        <dbReference type="EMBL" id="VFK76499.1"/>
    </source>
</evidence>
<dbReference type="EMBL" id="CAADFO010000055">
    <property type="protein sequence ID" value="VFK29863.1"/>
    <property type="molecule type" value="Genomic_DNA"/>
</dbReference>
<evidence type="ECO:0000313" key="2">
    <source>
        <dbReference type="EMBL" id="VFK33895.1"/>
    </source>
</evidence>
<sequence>MSIDIETSVGSRVGLGHVVDMLRVINAAALTTEAEHNEEATRGGMPVARLWETAHKMKEKGHLGETEDCLSLEPKLFHETLRLLVNKGYYHAYIGVAKGPLQDRKPYFSDDGYVSQANDGATWHIVSRSKRSMAPSCFPMQRPNEAVMAIFKGIRSDNLIQAAVHEHIRTTFHLSQSEEVFRTFRVLAHTYNRLREENHKDISSSFSRTSLSDLLKTLGADLQKDNAIDSRRAEQLARAFVEFAICADIVWRDPELCDHLTLATPCKYQWLLSTLFGLQTSMGELDRVFLGGILLPGSARIRKDRHGHENKQKLVGSLAAVVQGESGSGKTTFACHLGFDIVRHGGVCLYLALEQWPSDLQRFFHGFGWLPESDTFDYLGPSSVISQQMDKDDDLEKLYFREFRKRVEQNHLERKGIFGLMPIRPTSWDQLREWIDSFLEINALRSYPISILMLDPFNAFVALADPPSLKPGNGPSSEDQIAPTKLGSLVRAATGEIFELAKYHNVNILMVCEGEHMKDKEISHITNSSDLVFALHRSDSGAQEPGVTEAGFHAWSRHLSIRKSRFQKTLPGHHRFKITENGVSIDLAPQAFVRWLEGNIPPRRLDLPLSSGFPDLDYVLQGESKREGELCRDSFTVYMGPTGCAKSELATLFLLAPAAETQILDKIKEKEPGSRRSLLVTFRDDWASVESVLRGPIGDYLGMKDLEQARQTLTLLQLQVGFVSASDVLAALQKVFEKYAYRGEIFRRVVFDNLAYMELMSPLLKSDPYFIHSLMTLLRQKRASVLFVTSSMDAVENSTLQARIRDSADNVVVFDRPKSREGEINAGTTHMTVLKSVHMEHHQERYVLSFGKRLPSLYQTRQFQTELSTVLKGENGCSEKAEEVISKISQLYFRRFGCLSVSFVPLIRELLRGEDSSEGNKPKEENLVRRIMDIHRMQGFLRLETPPPFI</sequence>
<name>A0A450XXA8_9GAMM</name>
<dbReference type="EMBL" id="CAADFQ010000056">
    <property type="protein sequence ID" value="VFK33895.1"/>
    <property type="molecule type" value="Genomic_DNA"/>
</dbReference>
<organism evidence="2">
    <name type="scientific">Candidatus Kentrum sp. MB</name>
    <dbReference type="NCBI Taxonomy" id="2138164"/>
    <lineage>
        <taxon>Bacteria</taxon>
        <taxon>Pseudomonadati</taxon>
        <taxon>Pseudomonadota</taxon>
        <taxon>Gammaproteobacteria</taxon>
        <taxon>Candidatus Kentrum</taxon>
    </lineage>
</organism>
<dbReference type="PANTHER" id="PTHR42926">
    <property type="match status" value="1"/>
</dbReference>
<reference evidence="2" key="1">
    <citation type="submission" date="2019-02" db="EMBL/GenBank/DDBJ databases">
        <authorList>
            <person name="Gruber-Vodicka R. H."/>
            <person name="Seah K. B. B."/>
        </authorList>
    </citation>
    <scope>NUCLEOTIDE SEQUENCE</scope>
    <source>
        <strain evidence="1">BECK_BZ197</strain>
        <strain evidence="3">BECK_BZ198</strain>
        <strain evidence="2">BECK_BZ199</strain>
    </source>
</reference>
<dbReference type="InterPro" id="IPR051347">
    <property type="entry name" value="Circadian_clock_KaiC-rel"/>
</dbReference>
<protein>
    <submittedName>
        <fullName evidence="2">RecA-superfamily ATPase, KaiC/GvpD/RAD55 family</fullName>
    </submittedName>
</protein>
<gene>
    <name evidence="1" type="ORF">BECKMB1821G_GA0114241_10551</name>
    <name evidence="3" type="ORF">BECKMB1821H_GA0114242_10601</name>
    <name evidence="2" type="ORF">BECKMB1821I_GA0114274_10561</name>
</gene>
<accession>A0A450XXA8</accession>
<dbReference type="SUPFAM" id="SSF52540">
    <property type="entry name" value="P-loop containing nucleoside triphosphate hydrolases"/>
    <property type="match status" value="2"/>
</dbReference>
<dbReference type="AlphaFoldDB" id="A0A450XXA8"/>
<dbReference type="EMBL" id="CAADGH010000060">
    <property type="protein sequence ID" value="VFK76499.1"/>
    <property type="molecule type" value="Genomic_DNA"/>
</dbReference>
<dbReference type="PANTHER" id="PTHR42926:SF1">
    <property type="entry name" value="CIRCADIAN CLOCK OSCILLATOR PROTEIN KAIC 1"/>
    <property type="match status" value="1"/>
</dbReference>
<dbReference type="Gene3D" id="3.40.50.300">
    <property type="entry name" value="P-loop containing nucleotide triphosphate hydrolases"/>
    <property type="match status" value="2"/>
</dbReference>
<dbReference type="InterPro" id="IPR027417">
    <property type="entry name" value="P-loop_NTPase"/>
</dbReference>